<accession>A0A2P2QKL9</accession>
<proteinExistence type="predicted"/>
<evidence type="ECO:0000313" key="1">
    <source>
        <dbReference type="EMBL" id="MBX67536.1"/>
    </source>
</evidence>
<dbReference type="EMBL" id="GGEC01087052">
    <property type="protein sequence ID" value="MBX67536.1"/>
    <property type="molecule type" value="Transcribed_RNA"/>
</dbReference>
<name>A0A2P2QKL9_RHIMU</name>
<reference evidence="1" key="1">
    <citation type="submission" date="2018-02" db="EMBL/GenBank/DDBJ databases">
        <title>Rhizophora mucronata_Transcriptome.</title>
        <authorList>
            <person name="Meera S.P."/>
            <person name="Sreeshan A."/>
            <person name="Augustine A."/>
        </authorList>
    </citation>
    <scope>NUCLEOTIDE SEQUENCE</scope>
    <source>
        <tissue evidence="1">Leaf</tissue>
    </source>
</reference>
<sequence length="34" mass="4045">MFWIIYGRERRHRVYTKNLLTGSADSLEGDKPHP</sequence>
<protein>
    <submittedName>
        <fullName evidence="1">Uncharacterized protein</fullName>
    </submittedName>
</protein>
<organism evidence="1">
    <name type="scientific">Rhizophora mucronata</name>
    <name type="common">Asiatic mangrove</name>
    <dbReference type="NCBI Taxonomy" id="61149"/>
    <lineage>
        <taxon>Eukaryota</taxon>
        <taxon>Viridiplantae</taxon>
        <taxon>Streptophyta</taxon>
        <taxon>Embryophyta</taxon>
        <taxon>Tracheophyta</taxon>
        <taxon>Spermatophyta</taxon>
        <taxon>Magnoliopsida</taxon>
        <taxon>eudicotyledons</taxon>
        <taxon>Gunneridae</taxon>
        <taxon>Pentapetalae</taxon>
        <taxon>rosids</taxon>
        <taxon>fabids</taxon>
        <taxon>Malpighiales</taxon>
        <taxon>Rhizophoraceae</taxon>
        <taxon>Rhizophora</taxon>
    </lineage>
</organism>
<dbReference type="AlphaFoldDB" id="A0A2P2QKL9"/>